<evidence type="ECO:0000256" key="5">
    <source>
        <dbReference type="PIRNR" id="PIRNR017811"/>
    </source>
</evidence>
<dbReference type="AlphaFoldDB" id="V4LC59"/>
<keyword evidence="4" id="KW-0131">Cell cycle</keyword>
<sequence>MSERNPKCKRDAKELEASSESVSPLKKKKLDNSSSTDSRDVILPVPSSSSVALSTESAPGGCSVTSAVEDDDKSLSICSGCFNSESNQIAKKSPTCVVDLEAHQISETESLTFIISNFRKEENPVSEALGETTEIESPSATDRDDRRKPGEVGKSPTPAEIEEFFSELENEEKKRFIEKYNFDIVNDKPLEGRYKWDRLEP</sequence>
<dbReference type="Gene3D" id="4.10.365.10">
    <property type="entry name" value="p27"/>
    <property type="match status" value="1"/>
</dbReference>
<proteinExistence type="inferred from homology"/>
<dbReference type="PIRSF" id="PIRSF017811">
    <property type="entry name" value="CDK_inhib_pln"/>
    <property type="match status" value="1"/>
</dbReference>
<keyword evidence="3 5" id="KW-0649">Protein kinase inhibitor</keyword>
<dbReference type="Proteomes" id="UP000030689">
    <property type="component" value="Unassembled WGS sequence"/>
</dbReference>
<feature type="domain" description="Cyclin-dependent kinase inhibitor" evidence="7">
    <location>
        <begin position="156"/>
        <end position="199"/>
    </location>
</feature>
<gene>
    <name evidence="8" type="ORF">EUTSA_v10021551mg</name>
</gene>
<keyword evidence="9" id="KW-1185">Reference proteome</keyword>
<feature type="region of interest" description="Disordered" evidence="6">
    <location>
        <begin position="123"/>
        <end position="160"/>
    </location>
</feature>
<evidence type="ECO:0000259" key="7">
    <source>
        <dbReference type="Pfam" id="PF02234"/>
    </source>
</evidence>
<reference evidence="8 9" key="1">
    <citation type="journal article" date="2013" name="Front. Plant Sci.">
        <title>The Reference Genome of the Halophytic Plant Eutrema salsugineum.</title>
        <authorList>
            <person name="Yang R."/>
            <person name="Jarvis D.E."/>
            <person name="Chen H."/>
            <person name="Beilstein M.A."/>
            <person name="Grimwood J."/>
            <person name="Jenkins J."/>
            <person name="Shu S."/>
            <person name="Prochnik S."/>
            <person name="Xin M."/>
            <person name="Ma C."/>
            <person name="Schmutz J."/>
            <person name="Wing R.A."/>
            <person name="Mitchell-Olds T."/>
            <person name="Schumaker K.S."/>
            <person name="Wang X."/>
        </authorList>
    </citation>
    <scope>NUCLEOTIDE SEQUENCE [LARGE SCALE GENOMIC DNA]</scope>
</reference>
<feature type="compositionally biased region" description="Basic and acidic residues" evidence="6">
    <location>
        <begin position="141"/>
        <end position="151"/>
    </location>
</feature>
<dbReference type="OrthoDB" id="9940972at2759"/>
<dbReference type="eggNOG" id="ENOG502SWY3">
    <property type="taxonomic scope" value="Eukaryota"/>
</dbReference>
<evidence type="ECO:0000256" key="3">
    <source>
        <dbReference type="ARBA" id="ARBA00023013"/>
    </source>
</evidence>
<evidence type="ECO:0000256" key="6">
    <source>
        <dbReference type="SAM" id="MobiDB-lite"/>
    </source>
</evidence>
<dbReference type="GO" id="GO:0004861">
    <property type="term" value="F:cyclin-dependent protein serine/threonine kinase inhibitor activity"/>
    <property type="evidence" value="ECO:0007669"/>
    <property type="project" value="UniProtKB-UniRule"/>
</dbReference>
<dbReference type="Gramene" id="ESQ47985">
    <property type="protein sequence ID" value="ESQ47985"/>
    <property type="gene ID" value="EUTSA_v10021551mg"/>
</dbReference>
<evidence type="ECO:0000256" key="1">
    <source>
        <dbReference type="ARBA" id="ARBA00004642"/>
    </source>
</evidence>
<protein>
    <recommendedName>
        <fullName evidence="5">Cyclin-dependent kinase inhibitor</fullName>
    </recommendedName>
</protein>
<comment type="similarity">
    <text evidence="2 5">Belongs to the CDI family. ICK/KRP subfamily.</text>
</comment>
<evidence type="ECO:0000256" key="2">
    <source>
        <dbReference type="ARBA" id="ARBA00010274"/>
    </source>
</evidence>
<name>V4LC59_EUTSA</name>
<accession>V4LC59</accession>
<feature type="region of interest" description="Disordered" evidence="6">
    <location>
        <begin position="1"/>
        <end position="66"/>
    </location>
</feature>
<evidence type="ECO:0000313" key="9">
    <source>
        <dbReference type="Proteomes" id="UP000030689"/>
    </source>
</evidence>
<organism evidence="8 9">
    <name type="scientific">Eutrema salsugineum</name>
    <name type="common">Saltwater cress</name>
    <name type="synonym">Sisymbrium salsugineum</name>
    <dbReference type="NCBI Taxonomy" id="72664"/>
    <lineage>
        <taxon>Eukaryota</taxon>
        <taxon>Viridiplantae</taxon>
        <taxon>Streptophyta</taxon>
        <taxon>Embryophyta</taxon>
        <taxon>Tracheophyta</taxon>
        <taxon>Spermatophyta</taxon>
        <taxon>Magnoliopsida</taxon>
        <taxon>eudicotyledons</taxon>
        <taxon>Gunneridae</taxon>
        <taxon>Pentapetalae</taxon>
        <taxon>rosids</taxon>
        <taxon>malvids</taxon>
        <taxon>Brassicales</taxon>
        <taxon>Brassicaceae</taxon>
        <taxon>Eutremeae</taxon>
        <taxon>Eutrema</taxon>
    </lineage>
</organism>
<evidence type="ECO:0000313" key="8">
    <source>
        <dbReference type="EMBL" id="ESQ47985.1"/>
    </source>
</evidence>
<dbReference type="OMA" id="EEPPHRN"/>
<dbReference type="InterPro" id="IPR044275">
    <property type="entry name" value="KRP"/>
</dbReference>
<feature type="compositionally biased region" description="Low complexity" evidence="6">
    <location>
        <begin position="43"/>
        <end position="58"/>
    </location>
</feature>
<dbReference type="InterPro" id="IPR003175">
    <property type="entry name" value="CDI_dom"/>
</dbReference>
<dbReference type="GO" id="GO:0005654">
    <property type="term" value="C:nucleoplasm"/>
    <property type="evidence" value="ECO:0007669"/>
    <property type="project" value="UniProtKB-SubCell"/>
</dbReference>
<feature type="compositionally biased region" description="Basic and acidic residues" evidence="6">
    <location>
        <begin position="1"/>
        <end position="16"/>
    </location>
</feature>
<dbReference type="Pfam" id="PF02234">
    <property type="entry name" value="CDI"/>
    <property type="match status" value="1"/>
</dbReference>
<dbReference type="GO" id="GO:0051726">
    <property type="term" value="P:regulation of cell cycle"/>
    <property type="evidence" value="ECO:0007669"/>
    <property type="project" value="InterPro"/>
</dbReference>
<dbReference type="GO" id="GO:0019900">
    <property type="term" value="F:kinase binding"/>
    <property type="evidence" value="ECO:0007669"/>
    <property type="project" value="EnsemblPlants"/>
</dbReference>
<comment type="subcellular location">
    <subcellularLocation>
        <location evidence="1">Nucleus</location>
        <location evidence="1">Nucleoplasm</location>
    </subcellularLocation>
</comment>
<dbReference type="InterPro" id="IPR044898">
    <property type="entry name" value="CDI_dom_sf"/>
</dbReference>
<evidence type="ECO:0000256" key="4">
    <source>
        <dbReference type="ARBA" id="ARBA00023306"/>
    </source>
</evidence>
<dbReference type="EMBL" id="KI517408">
    <property type="protein sequence ID" value="ESQ47985.1"/>
    <property type="molecule type" value="Genomic_DNA"/>
</dbReference>
<dbReference type="KEGG" id="eus:EUTSA_v10021551mg"/>
<dbReference type="GO" id="GO:0001673">
    <property type="term" value="C:male germ cell nucleus"/>
    <property type="evidence" value="ECO:0007669"/>
    <property type="project" value="EnsemblPlants"/>
</dbReference>
<dbReference type="PANTHER" id="PTHR46776">
    <property type="entry name" value="CYCLIN-DEPENDENT KINASE INHIBITOR 4-RELATED"/>
    <property type="match status" value="1"/>
</dbReference>
<dbReference type="STRING" id="72664.V4LC59"/>